<evidence type="ECO:0000256" key="8">
    <source>
        <dbReference type="ARBA" id="ARBA00044254"/>
    </source>
</evidence>
<keyword evidence="5" id="KW-0067">ATP-binding</keyword>
<organism evidence="16 17">
    <name type="scientific">Cereibacter sphaeroides</name>
    <name type="common">Rhodobacter sphaeroides</name>
    <dbReference type="NCBI Taxonomy" id="1063"/>
    <lineage>
        <taxon>Bacteria</taxon>
        <taxon>Pseudomonadati</taxon>
        <taxon>Pseudomonadota</taxon>
        <taxon>Alphaproteobacteria</taxon>
        <taxon>Rhodobacterales</taxon>
        <taxon>Paracoccaceae</taxon>
        <taxon>Cereibacter</taxon>
    </lineage>
</organism>
<comment type="catalytic activity">
    <reaction evidence="9">
        <text>2-dehydro-3-deoxy-D-gluconate + ATP = 2-dehydro-3-deoxy-6-phospho-D-gluconate + ADP + H(+)</text>
        <dbReference type="Rhea" id="RHEA:14797"/>
        <dbReference type="ChEBI" id="CHEBI:15378"/>
        <dbReference type="ChEBI" id="CHEBI:30616"/>
        <dbReference type="ChEBI" id="CHEBI:57569"/>
        <dbReference type="ChEBI" id="CHEBI:57990"/>
        <dbReference type="ChEBI" id="CHEBI:456216"/>
        <dbReference type="EC" id="2.7.1.45"/>
    </reaction>
</comment>
<dbReference type="SUPFAM" id="SSF53613">
    <property type="entry name" value="Ribokinase-like"/>
    <property type="match status" value="1"/>
</dbReference>
<proteinExistence type="inferred from homology"/>
<dbReference type="GO" id="GO:0042840">
    <property type="term" value="P:D-glucuronate catabolic process"/>
    <property type="evidence" value="ECO:0007669"/>
    <property type="project" value="TreeGrafter"/>
</dbReference>
<dbReference type="EC" id="2.7.1.45" evidence="11"/>
<comment type="similarity">
    <text evidence="1">Belongs to the carbohydrate kinase PfkB family.</text>
</comment>
<dbReference type="FunFam" id="3.40.1190.20:FF:000011">
    <property type="entry name" value="2-dehydro-3-deoxygluconokinase, putative"/>
    <property type="match status" value="1"/>
</dbReference>
<dbReference type="PANTHER" id="PTHR43085:SF15">
    <property type="entry name" value="2-DEHYDRO-3-DEOXYGLUCONOKINASE"/>
    <property type="match status" value="1"/>
</dbReference>
<dbReference type="AlphaFoldDB" id="A0A2W5SD25"/>
<evidence type="ECO:0000256" key="12">
    <source>
        <dbReference type="ARBA" id="ARBA00067931"/>
    </source>
</evidence>
<evidence type="ECO:0000313" key="16">
    <source>
        <dbReference type="EMBL" id="PZR01029.1"/>
    </source>
</evidence>
<keyword evidence="6" id="KW-0119">Carbohydrate metabolism</keyword>
<dbReference type="GO" id="GO:0019698">
    <property type="term" value="P:D-galacturonate catabolic process"/>
    <property type="evidence" value="ECO:0007669"/>
    <property type="project" value="TreeGrafter"/>
</dbReference>
<evidence type="ECO:0000256" key="1">
    <source>
        <dbReference type="ARBA" id="ARBA00010688"/>
    </source>
</evidence>
<reference evidence="16 17" key="1">
    <citation type="submission" date="2017-08" db="EMBL/GenBank/DDBJ databases">
        <title>Infants hospitalized years apart are colonized by the same room-sourced microbial strains.</title>
        <authorList>
            <person name="Brooks B."/>
            <person name="Olm M.R."/>
            <person name="Firek B.A."/>
            <person name="Baker R."/>
            <person name="Thomas B.C."/>
            <person name="Morowitz M.J."/>
            <person name="Banfield J.F."/>
        </authorList>
    </citation>
    <scope>NUCLEOTIDE SEQUENCE [LARGE SCALE GENOMIC DNA]</scope>
    <source>
        <strain evidence="16">S2_003_000_R2_11</strain>
    </source>
</reference>
<dbReference type="GO" id="GO:0005524">
    <property type="term" value="F:ATP binding"/>
    <property type="evidence" value="ECO:0007669"/>
    <property type="project" value="UniProtKB-KW"/>
</dbReference>
<comment type="pathway">
    <text evidence="7">Carbohydrate acid metabolism; 2-dehydro-3-deoxy-D-gluconate degradation; D-glyceraldehyde 3-phosphate and pyruvate from 2-dehydro-3-deoxy-D-gluconate: step 1/2.</text>
</comment>
<dbReference type="EMBL" id="QFQS01000001">
    <property type="protein sequence ID" value="PZR01029.1"/>
    <property type="molecule type" value="Genomic_DNA"/>
</dbReference>
<evidence type="ECO:0000256" key="4">
    <source>
        <dbReference type="ARBA" id="ARBA00022777"/>
    </source>
</evidence>
<dbReference type="InterPro" id="IPR050306">
    <property type="entry name" value="PfkB_Carbo_kinase"/>
</dbReference>
<dbReference type="Gene3D" id="3.40.1190.20">
    <property type="match status" value="1"/>
</dbReference>
<keyword evidence="4" id="KW-0418">Kinase</keyword>
<gene>
    <name evidence="16" type="ORF">DI533_06155</name>
</gene>
<dbReference type="PANTHER" id="PTHR43085">
    <property type="entry name" value="HEXOKINASE FAMILY MEMBER"/>
    <property type="match status" value="1"/>
</dbReference>
<dbReference type="PROSITE" id="PS00584">
    <property type="entry name" value="PFKB_KINASES_2"/>
    <property type="match status" value="1"/>
</dbReference>
<dbReference type="GO" id="GO:0008673">
    <property type="term" value="F:2-dehydro-3-deoxygluconokinase activity"/>
    <property type="evidence" value="ECO:0007669"/>
    <property type="project" value="UniProtKB-EC"/>
</dbReference>
<evidence type="ECO:0000256" key="11">
    <source>
        <dbReference type="ARBA" id="ARBA00066369"/>
    </source>
</evidence>
<dbReference type="GO" id="GO:0006974">
    <property type="term" value="P:DNA damage response"/>
    <property type="evidence" value="ECO:0007669"/>
    <property type="project" value="TreeGrafter"/>
</dbReference>
<dbReference type="InterPro" id="IPR002173">
    <property type="entry name" value="Carboh/pur_kinase_PfkB_CS"/>
</dbReference>
<keyword evidence="2" id="KW-0808">Transferase</keyword>
<dbReference type="GO" id="GO:0005829">
    <property type="term" value="C:cytosol"/>
    <property type="evidence" value="ECO:0007669"/>
    <property type="project" value="TreeGrafter"/>
</dbReference>
<evidence type="ECO:0000256" key="6">
    <source>
        <dbReference type="ARBA" id="ARBA00023277"/>
    </source>
</evidence>
<evidence type="ECO:0000256" key="5">
    <source>
        <dbReference type="ARBA" id="ARBA00022840"/>
    </source>
</evidence>
<evidence type="ECO:0000256" key="3">
    <source>
        <dbReference type="ARBA" id="ARBA00022741"/>
    </source>
</evidence>
<feature type="domain" description="Carbohydrate kinase PfkB" evidence="15">
    <location>
        <begin position="4"/>
        <end position="296"/>
    </location>
</feature>
<dbReference type="InterPro" id="IPR029056">
    <property type="entry name" value="Ribokinase-like"/>
</dbReference>
<evidence type="ECO:0000256" key="14">
    <source>
        <dbReference type="ARBA" id="ARBA00080545"/>
    </source>
</evidence>
<accession>A0A2W5SD25</accession>
<dbReference type="Pfam" id="PF00294">
    <property type="entry name" value="PfkB"/>
    <property type="match status" value="1"/>
</dbReference>
<comment type="function">
    <text evidence="10">Catalyzes the phosphorylation of 2-keto-3-deoxygluconate (KDG) to produce 2-keto-3-deoxy-6-phosphogluconate (KDPG).</text>
</comment>
<sequence length="307" mass="32736">MRIGCIGECMIELSRIDLADGRARIGFAGDTMNTAIYLARRCGGGSVDYVTLLGTDAFSHGILDMLAVEGVGTQFIGRHPDRLPGIYAIETDAAGERSFRYWRENSAARLLFGGIGATLDDLAAFDVIYLSGITLAILPPHQRSTLIARLGALKDEGRRIVFDTNYRRRLWPDETTAREAFDAMWRATSIALPSRDDEAKLWPGLSAEAIVERIAKLGLAEIVLKDGDQGPLLWSGDAPHRAALPRAKSVVDTTGAGDSFNAGYLAARLAGAGPVDAAASGHRLAATVIGHHGAIIARAAMPDQGSL</sequence>
<evidence type="ECO:0000256" key="2">
    <source>
        <dbReference type="ARBA" id="ARBA00022679"/>
    </source>
</evidence>
<evidence type="ECO:0000256" key="13">
    <source>
        <dbReference type="ARBA" id="ARBA00075711"/>
    </source>
</evidence>
<dbReference type="InterPro" id="IPR011611">
    <property type="entry name" value="PfkB_dom"/>
</dbReference>
<evidence type="ECO:0000313" key="17">
    <source>
        <dbReference type="Proteomes" id="UP000248975"/>
    </source>
</evidence>
<dbReference type="CDD" id="cd01166">
    <property type="entry name" value="KdgK"/>
    <property type="match status" value="1"/>
</dbReference>
<keyword evidence="3" id="KW-0547">Nucleotide-binding</keyword>
<evidence type="ECO:0000256" key="9">
    <source>
        <dbReference type="ARBA" id="ARBA00050729"/>
    </source>
</evidence>
<evidence type="ECO:0000256" key="7">
    <source>
        <dbReference type="ARBA" id="ARBA00043951"/>
    </source>
</evidence>
<evidence type="ECO:0000256" key="10">
    <source>
        <dbReference type="ARBA" id="ARBA00054997"/>
    </source>
</evidence>
<comment type="caution">
    <text evidence="16">The sequence shown here is derived from an EMBL/GenBank/DDBJ whole genome shotgun (WGS) entry which is preliminary data.</text>
</comment>
<dbReference type="Proteomes" id="UP000248975">
    <property type="component" value="Unassembled WGS sequence"/>
</dbReference>
<name>A0A2W5SD25_CERSP</name>
<protein>
    <recommendedName>
        <fullName evidence="12">2-dehydro-3-deoxygluconokinase</fullName>
        <ecNumber evidence="11">2.7.1.45</ecNumber>
    </recommendedName>
    <alternativeName>
        <fullName evidence="13">2-keto-3-deoxygluconokinase</fullName>
    </alternativeName>
    <alternativeName>
        <fullName evidence="14">3-deoxy-2-oxo-D-gluconate kinase</fullName>
    </alternativeName>
    <alternativeName>
        <fullName evidence="8">KDG kinase</fullName>
    </alternativeName>
</protein>
<evidence type="ECO:0000259" key="15">
    <source>
        <dbReference type="Pfam" id="PF00294"/>
    </source>
</evidence>